<dbReference type="OrthoDB" id="331036at2"/>
<feature type="transmembrane region" description="Helical" evidence="1">
    <location>
        <begin position="69"/>
        <end position="90"/>
    </location>
</feature>
<dbReference type="RefSeq" id="WP_135767078.1">
    <property type="nucleotide sequence ID" value="NZ_RQET01000004.1"/>
</dbReference>
<sequence>MKFEKYSVKFAELKDKCFARLEPELKRGREFATSETFRVYLVTLPLFGNWLIGFTFFPGQETVLRYSKLSFLNLLYFLGFLFSSWILSWIPIAGPWLGNLLHLIGIIVYVGLSGFLLYNYSKGKKLVPKLPEEHLALLERKLFH</sequence>
<evidence type="ECO:0008006" key="4">
    <source>
        <dbReference type="Google" id="ProtNLM"/>
    </source>
</evidence>
<proteinExistence type="predicted"/>
<comment type="caution">
    <text evidence="2">The sequence shown here is derived from an EMBL/GenBank/DDBJ whole genome shotgun (WGS) entry which is preliminary data.</text>
</comment>
<evidence type="ECO:0000313" key="3">
    <source>
        <dbReference type="Proteomes" id="UP000298458"/>
    </source>
</evidence>
<organism evidence="2 3">
    <name type="scientific">Leptospira fletcheri</name>
    <dbReference type="NCBI Taxonomy" id="2484981"/>
    <lineage>
        <taxon>Bacteria</taxon>
        <taxon>Pseudomonadati</taxon>
        <taxon>Spirochaetota</taxon>
        <taxon>Spirochaetia</taxon>
        <taxon>Leptospirales</taxon>
        <taxon>Leptospiraceae</taxon>
        <taxon>Leptospira</taxon>
    </lineage>
</organism>
<feature type="transmembrane region" description="Helical" evidence="1">
    <location>
        <begin position="37"/>
        <end position="57"/>
    </location>
</feature>
<evidence type="ECO:0000313" key="2">
    <source>
        <dbReference type="EMBL" id="TGK11674.1"/>
    </source>
</evidence>
<dbReference type="AlphaFoldDB" id="A0A4R9GG56"/>
<reference evidence="2" key="1">
    <citation type="journal article" date="2019" name="PLoS Negl. Trop. Dis.">
        <title>Revisiting the worldwide diversity of Leptospira species in the environment.</title>
        <authorList>
            <person name="Vincent A.T."/>
            <person name="Schiettekatte O."/>
            <person name="Bourhy P."/>
            <person name="Veyrier F.J."/>
            <person name="Picardeau M."/>
        </authorList>
    </citation>
    <scope>NUCLEOTIDE SEQUENCE [LARGE SCALE GENOMIC DNA]</scope>
    <source>
        <strain evidence="2">SSW15</strain>
    </source>
</reference>
<feature type="transmembrane region" description="Helical" evidence="1">
    <location>
        <begin position="96"/>
        <end position="120"/>
    </location>
</feature>
<evidence type="ECO:0000256" key="1">
    <source>
        <dbReference type="SAM" id="Phobius"/>
    </source>
</evidence>
<keyword evidence="3" id="KW-1185">Reference proteome</keyword>
<keyword evidence="1" id="KW-0812">Transmembrane</keyword>
<keyword evidence="1" id="KW-1133">Transmembrane helix</keyword>
<dbReference type="Proteomes" id="UP000298458">
    <property type="component" value="Unassembled WGS sequence"/>
</dbReference>
<protein>
    <recommendedName>
        <fullName evidence="4">DUF4870 domain-containing protein</fullName>
    </recommendedName>
</protein>
<gene>
    <name evidence="2" type="ORF">EHO60_05100</name>
</gene>
<dbReference type="EMBL" id="RQET01000004">
    <property type="protein sequence ID" value="TGK11674.1"/>
    <property type="molecule type" value="Genomic_DNA"/>
</dbReference>
<keyword evidence="1" id="KW-0472">Membrane</keyword>
<accession>A0A4R9GG56</accession>
<name>A0A4R9GG56_9LEPT</name>